<keyword evidence="2" id="KW-1185">Reference proteome</keyword>
<evidence type="ECO:0000313" key="1">
    <source>
        <dbReference type="EMBL" id="QOD44867.1"/>
    </source>
</evidence>
<dbReference type="Proteomes" id="UP000516660">
    <property type="component" value="Chromosome"/>
</dbReference>
<protein>
    <recommendedName>
        <fullName evidence="3">Lipoprotein</fullName>
    </recommendedName>
</protein>
<dbReference type="RefSeq" id="WP_191148772.1">
    <property type="nucleotide sequence ID" value="NZ_CP061274.1"/>
</dbReference>
<evidence type="ECO:0008006" key="3">
    <source>
        <dbReference type="Google" id="ProtNLM"/>
    </source>
</evidence>
<dbReference type="AlphaFoldDB" id="A0A7L7Z594"/>
<proteinExistence type="predicted"/>
<name>A0A7L7Z594_9MICO</name>
<dbReference type="KEGG" id="czh:H9X71_06025"/>
<gene>
    <name evidence="1" type="ORF">H9X71_06025</name>
</gene>
<evidence type="ECO:0000313" key="2">
    <source>
        <dbReference type="Proteomes" id="UP000516660"/>
    </source>
</evidence>
<dbReference type="EMBL" id="CP061274">
    <property type="protein sequence ID" value="QOD44867.1"/>
    <property type="molecule type" value="Genomic_DNA"/>
</dbReference>
<reference evidence="1 2" key="1">
    <citation type="submission" date="2020-08" db="EMBL/GenBank/DDBJ databases">
        <title>Description of Clavibacter zhangzhiyonge sp. nov., a phytopathogenic actinobacterium isolated from barley seeds, causing leaf brown spot and decline.</title>
        <authorList>
            <person name="Tian Q."/>
            <person name="Chuan J."/>
            <person name="Zhao W."/>
            <person name="Li X."/>
        </authorList>
    </citation>
    <scope>NUCLEOTIDE SEQUENCE [LARGE SCALE GENOMIC DNA]</scope>
    <source>
        <strain evidence="1 2">DM1</strain>
    </source>
</reference>
<sequence length="114" mass="12587">MSERDLAPLLTGNVLSESVAEIADARDKGTHFLGKYTYTGFTITDRGTDPNGRYFMVAQACLDVTGTRVVDSAGQDVTPRRDPTQSMQMKAVQMDDGDWRISDVLRNDEVHACD</sequence>
<accession>A0A7L7Z594</accession>
<organism evidence="1 2">
    <name type="scientific">Clavibacter zhangzhiyongii</name>
    <dbReference type="NCBI Taxonomy" id="2768071"/>
    <lineage>
        <taxon>Bacteria</taxon>
        <taxon>Bacillati</taxon>
        <taxon>Actinomycetota</taxon>
        <taxon>Actinomycetes</taxon>
        <taxon>Micrococcales</taxon>
        <taxon>Microbacteriaceae</taxon>
        <taxon>Clavibacter</taxon>
    </lineage>
</organism>